<evidence type="ECO:0000256" key="5">
    <source>
        <dbReference type="ARBA" id="ARBA00022679"/>
    </source>
</evidence>
<evidence type="ECO:0000256" key="10">
    <source>
        <dbReference type="ARBA" id="ARBA00029774"/>
    </source>
</evidence>
<keyword evidence="7" id="KW-0548">Nucleotidyltransferase</keyword>
<feature type="compositionally biased region" description="Polar residues" evidence="12">
    <location>
        <begin position="147"/>
        <end position="159"/>
    </location>
</feature>
<sequence length="460" mass="48798">MPLLTLPVQHVEAISVSDSASSRLAISRRRLIARLPQPAGDGLPPRIPARSQPGRPNRRLVQQSRQPLLDRCTRQGVEYSLVVGDQPGQLLFRRQGCEAFPLLEDLPQQPAAPDFGVDASLQSREMRNASVSIAGSCSRGSRSRLGTDSTHWRTGNRGKTGSARWAAVSTIRRGLPAGQTPRPLHDQAMRKSWLAGELAEAFWPGPLTLILKRAAAVPKVVTGGQDSVGLRVPAHPLALDLLRAYARAGGGLSGMCGIAAPSANRFGRISPTAAAHVREELGDAVPLILDGGRCPVGIESTILDLTPGESLPPRLLRPGRITHEQIAMVIGVMPQIVTRPPDGGIPRVSGSLAAHYAPTTPLRLVPPARLVEVIDLLQSTGRRCAVLCHSRLPATPAAYACRRLPANPRAYASALYAALRELDQADAELIIVEEIPATPAWAAVADRLQRAAAGAGASGA</sequence>
<dbReference type="EMBL" id="JDSS02000024">
    <property type="protein sequence ID" value="KFB68050.1"/>
    <property type="molecule type" value="Genomic_DNA"/>
</dbReference>
<name>A0A084Y006_9PROT</name>
<dbReference type="InterPro" id="IPR050156">
    <property type="entry name" value="TC-AMP_synthase_SUA5"/>
</dbReference>
<dbReference type="GO" id="GO:0003725">
    <property type="term" value="F:double-stranded RNA binding"/>
    <property type="evidence" value="ECO:0007669"/>
    <property type="project" value="InterPro"/>
</dbReference>
<feature type="compositionally biased region" description="Low complexity" evidence="12">
    <location>
        <begin position="135"/>
        <end position="146"/>
    </location>
</feature>
<comment type="subcellular location">
    <subcellularLocation>
        <location evidence="1">Cytoplasm</location>
    </subcellularLocation>
</comment>
<feature type="region of interest" description="Disordered" evidence="12">
    <location>
        <begin position="35"/>
        <end position="66"/>
    </location>
</feature>
<proteinExistence type="inferred from homology"/>
<comment type="caution">
    <text evidence="14">The sequence shown here is derived from an EMBL/GenBank/DDBJ whole genome shotgun (WGS) entry which is preliminary data.</text>
</comment>
<dbReference type="GO" id="GO:0006450">
    <property type="term" value="P:regulation of translational fidelity"/>
    <property type="evidence" value="ECO:0007669"/>
    <property type="project" value="TreeGrafter"/>
</dbReference>
<dbReference type="GO" id="GO:0005524">
    <property type="term" value="F:ATP binding"/>
    <property type="evidence" value="ECO:0007669"/>
    <property type="project" value="UniProtKB-KW"/>
</dbReference>
<dbReference type="Pfam" id="PF03481">
    <property type="entry name" value="Sua5_C"/>
    <property type="match status" value="1"/>
</dbReference>
<evidence type="ECO:0000313" key="15">
    <source>
        <dbReference type="Proteomes" id="UP000019812"/>
    </source>
</evidence>
<dbReference type="PANTHER" id="PTHR17490:SF16">
    <property type="entry name" value="THREONYLCARBAMOYL-AMP SYNTHASE"/>
    <property type="match status" value="1"/>
</dbReference>
<feature type="region of interest" description="Disordered" evidence="12">
    <location>
        <begin position="132"/>
        <end position="159"/>
    </location>
</feature>
<accession>A0A084Y006</accession>
<evidence type="ECO:0000256" key="11">
    <source>
        <dbReference type="ARBA" id="ARBA00048366"/>
    </source>
</evidence>
<evidence type="ECO:0000256" key="9">
    <source>
        <dbReference type="ARBA" id="ARBA00022840"/>
    </source>
</evidence>
<keyword evidence="6" id="KW-0819">tRNA processing</keyword>
<dbReference type="InterPro" id="IPR038385">
    <property type="entry name" value="Sua5/YwlC_C"/>
</dbReference>
<keyword evidence="9" id="KW-0067">ATP-binding</keyword>
<dbReference type="GO" id="GO:0000049">
    <property type="term" value="F:tRNA binding"/>
    <property type="evidence" value="ECO:0007669"/>
    <property type="project" value="TreeGrafter"/>
</dbReference>
<evidence type="ECO:0000256" key="7">
    <source>
        <dbReference type="ARBA" id="ARBA00022695"/>
    </source>
</evidence>
<dbReference type="Proteomes" id="UP000019812">
    <property type="component" value="Unassembled WGS sequence"/>
</dbReference>
<evidence type="ECO:0000256" key="6">
    <source>
        <dbReference type="ARBA" id="ARBA00022694"/>
    </source>
</evidence>
<protein>
    <recommendedName>
        <fullName evidence="10">L-threonylcarbamoyladenylate synthase</fullName>
        <ecNumber evidence="3">2.7.7.87</ecNumber>
    </recommendedName>
    <alternativeName>
        <fullName evidence="10">L-threonylcarbamoyladenylate synthase</fullName>
    </alternativeName>
</protein>
<feature type="domain" description="YrdC-like" evidence="13">
    <location>
        <begin position="123"/>
        <end position="321"/>
    </location>
</feature>
<dbReference type="STRING" id="1457154.CAPSK01_002642"/>
<evidence type="ECO:0000256" key="12">
    <source>
        <dbReference type="SAM" id="MobiDB-lite"/>
    </source>
</evidence>
<dbReference type="SUPFAM" id="SSF55821">
    <property type="entry name" value="YrdC/RibB"/>
    <property type="match status" value="1"/>
</dbReference>
<comment type="catalytic activity">
    <reaction evidence="11">
        <text>L-threonine + hydrogencarbonate + ATP = L-threonylcarbamoyladenylate + diphosphate + H2O</text>
        <dbReference type="Rhea" id="RHEA:36407"/>
        <dbReference type="ChEBI" id="CHEBI:15377"/>
        <dbReference type="ChEBI" id="CHEBI:17544"/>
        <dbReference type="ChEBI" id="CHEBI:30616"/>
        <dbReference type="ChEBI" id="CHEBI:33019"/>
        <dbReference type="ChEBI" id="CHEBI:57926"/>
        <dbReference type="ChEBI" id="CHEBI:73682"/>
        <dbReference type="EC" id="2.7.7.87"/>
    </reaction>
</comment>
<comment type="similarity">
    <text evidence="2">Belongs to the SUA5 family.</text>
</comment>
<dbReference type="GO" id="GO:0005737">
    <property type="term" value="C:cytoplasm"/>
    <property type="evidence" value="ECO:0007669"/>
    <property type="project" value="UniProtKB-SubCell"/>
</dbReference>
<dbReference type="GO" id="GO:0008033">
    <property type="term" value="P:tRNA processing"/>
    <property type="evidence" value="ECO:0007669"/>
    <property type="project" value="UniProtKB-KW"/>
</dbReference>
<dbReference type="InterPro" id="IPR006070">
    <property type="entry name" value="Sua5-like_dom"/>
</dbReference>
<dbReference type="Gene3D" id="3.90.870.10">
    <property type="entry name" value="DHBP synthase"/>
    <property type="match status" value="1"/>
</dbReference>
<dbReference type="PANTHER" id="PTHR17490">
    <property type="entry name" value="SUA5"/>
    <property type="match status" value="1"/>
</dbReference>
<dbReference type="GO" id="GO:0061710">
    <property type="term" value="F:L-threonylcarbamoyladenylate synthase"/>
    <property type="evidence" value="ECO:0007669"/>
    <property type="project" value="UniProtKB-EC"/>
</dbReference>
<evidence type="ECO:0000256" key="3">
    <source>
        <dbReference type="ARBA" id="ARBA00012584"/>
    </source>
</evidence>
<evidence type="ECO:0000256" key="4">
    <source>
        <dbReference type="ARBA" id="ARBA00022490"/>
    </source>
</evidence>
<keyword evidence="5" id="KW-0808">Transferase</keyword>
<dbReference type="InterPro" id="IPR017945">
    <property type="entry name" value="DHBP_synth_RibB-like_a/b_dom"/>
</dbReference>
<reference evidence="14 15" key="1">
    <citation type="submission" date="2014-07" db="EMBL/GenBank/DDBJ databases">
        <title>Expanding our view of genomic diversity in Candidatus Accumulibacter clades.</title>
        <authorList>
            <person name="Skennerton C.T."/>
            <person name="Barr J.J."/>
            <person name="Slater F.R."/>
            <person name="Bond P.L."/>
            <person name="Tyson G.W."/>
        </authorList>
    </citation>
    <scope>NUCLEOTIDE SEQUENCE [LARGE SCALE GENOMIC DNA]</scope>
    <source>
        <strain evidence="15">SK-01</strain>
    </source>
</reference>
<dbReference type="PROSITE" id="PS51163">
    <property type="entry name" value="YRDC"/>
    <property type="match status" value="1"/>
</dbReference>
<dbReference type="InterPro" id="IPR005145">
    <property type="entry name" value="Sua5_C"/>
</dbReference>
<dbReference type="Gene3D" id="3.40.50.11030">
    <property type="entry name" value="Threonylcarbamoyl-AMP synthase, C-terminal domain"/>
    <property type="match status" value="1"/>
</dbReference>
<organism evidence="14 15">
    <name type="scientific">Candidatus Accumulibacter vicinus</name>
    <dbReference type="NCBI Taxonomy" id="2954382"/>
    <lineage>
        <taxon>Bacteria</taxon>
        <taxon>Pseudomonadati</taxon>
        <taxon>Pseudomonadota</taxon>
        <taxon>Betaproteobacteria</taxon>
        <taxon>Candidatus Accumulibacter</taxon>
    </lineage>
</organism>
<dbReference type="AlphaFoldDB" id="A0A084Y006"/>
<keyword evidence="4" id="KW-0963">Cytoplasm</keyword>
<evidence type="ECO:0000256" key="2">
    <source>
        <dbReference type="ARBA" id="ARBA00007663"/>
    </source>
</evidence>
<dbReference type="Pfam" id="PF01300">
    <property type="entry name" value="Sua5_yciO_yrdC"/>
    <property type="match status" value="1"/>
</dbReference>
<evidence type="ECO:0000313" key="14">
    <source>
        <dbReference type="EMBL" id="KFB68050.1"/>
    </source>
</evidence>
<evidence type="ECO:0000256" key="1">
    <source>
        <dbReference type="ARBA" id="ARBA00004496"/>
    </source>
</evidence>
<evidence type="ECO:0000256" key="8">
    <source>
        <dbReference type="ARBA" id="ARBA00022741"/>
    </source>
</evidence>
<gene>
    <name evidence="14" type="primary">rimN_1</name>
    <name evidence="14" type="ORF">CAPSK01_002642</name>
</gene>
<evidence type="ECO:0000259" key="13">
    <source>
        <dbReference type="PROSITE" id="PS51163"/>
    </source>
</evidence>
<dbReference type="EC" id="2.7.7.87" evidence="3"/>
<keyword evidence="8" id="KW-0547">Nucleotide-binding</keyword>